<feature type="coiled-coil region" evidence="11">
    <location>
        <begin position="1963"/>
        <end position="1990"/>
    </location>
</feature>
<keyword evidence="11" id="KW-0175">Coiled coil</keyword>
<dbReference type="GO" id="GO:0016787">
    <property type="term" value="F:hydrolase activity"/>
    <property type="evidence" value="ECO:0007669"/>
    <property type="project" value="UniProtKB-KW"/>
</dbReference>
<evidence type="ECO:0000256" key="2">
    <source>
        <dbReference type="ARBA" id="ARBA00012551"/>
    </source>
</evidence>
<dbReference type="SMART" id="SM00305">
    <property type="entry name" value="HintC"/>
    <property type="match status" value="3"/>
</dbReference>
<keyword evidence="7" id="KW-0068">Autocatalytic cleavage</keyword>
<feature type="domain" description="DOD-type homing endonuclease" evidence="14">
    <location>
        <begin position="483"/>
        <end position="622"/>
    </location>
</feature>
<dbReference type="HOGENOM" id="CLU_000995_7_2_2"/>
<feature type="domain" description="HTH cro/C1-type" evidence="15">
    <location>
        <begin position="748"/>
        <end position="784"/>
    </location>
</feature>
<dbReference type="SMART" id="SM00306">
    <property type="entry name" value="HintN"/>
    <property type="match status" value="3"/>
</dbReference>
<dbReference type="eggNOG" id="arCOG03146">
    <property type="taxonomic scope" value="Archaea"/>
</dbReference>
<dbReference type="InterPro" id="IPR004042">
    <property type="entry name" value="Intein_endonuc_central"/>
</dbReference>
<protein>
    <recommendedName>
        <fullName evidence="2">DNA helicase</fullName>
        <ecNumber evidence="2">3.6.4.12</ecNumber>
    </recommendedName>
</protein>
<dbReference type="PANTHER" id="PTHR11630">
    <property type="entry name" value="DNA REPLICATION LICENSING FACTOR MCM FAMILY MEMBER"/>
    <property type="match status" value="1"/>
</dbReference>
<evidence type="ECO:0000256" key="1">
    <source>
        <dbReference type="ARBA" id="ARBA00008010"/>
    </source>
</evidence>
<dbReference type="GO" id="GO:0017116">
    <property type="term" value="F:single-stranded DNA helicase activity"/>
    <property type="evidence" value="ECO:0007669"/>
    <property type="project" value="TreeGrafter"/>
</dbReference>
<dbReference type="InterPro" id="IPR012340">
    <property type="entry name" value="NA-bd_OB-fold"/>
</dbReference>
<dbReference type="InterPro" id="IPR018525">
    <property type="entry name" value="MCM_CS"/>
</dbReference>
<dbReference type="Proteomes" id="UP000011867">
    <property type="component" value="Chromosome"/>
</dbReference>
<dbReference type="GO" id="GO:0042555">
    <property type="term" value="C:MCM complex"/>
    <property type="evidence" value="ECO:0007669"/>
    <property type="project" value="TreeGrafter"/>
</dbReference>
<evidence type="ECO:0000313" key="16">
    <source>
        <dbReference type="EMBL" id="CCQ36450.1"/>
    </source>
</evidence>
<gene>
    <name evidence="16" type="primary">mcm</name>
    <name evidence="16" type="ordered locus">Nmlp_2280</name>
</gene>
<dbReference type="Pfam" id="PF14551">
    <property type="entry name" value="MCM_N"/>
    <property type="match status" value="1"/>
</dbReference>
<evidence type="ECO:0000256" key="5">
    <source>
        <dbReference type="ARBA" id="ARBA00022801"/>
    </source>
</evidence>
<feature type="domain" description="DOD-type homing endonuclease" evidence="14">
    <location>
        <begin position="1736"/>
        <end position="1871"/>
    </location>
</feature>
<evidence type="ECO:0000256" key="3">
    <source>
        <dbReference type="ARBA" id="ARBA00022705"/>
    </source>
</evidence>
<dbReference type="SUPFAM" id="SSF52540">
    <property type="entry name" value="P-loop containing nucleoside triphosphate hydrolases"/>
    <property type="match status" value="1"/>
</dbReference>
<dbReference type="InterPro" id="IPR001208">
    <property type="entry name" value="MCM_dom"/>
</dbReference>
<dbReference type="PROSITE" id="PS50817">
    <property type="entry name" value="INTEIN_N_TER"/>
    <property type="match status" value="3"/>
</dbReference>
<evidence type="ECO:0000313" key="17">
    <source>
        <dbReference type="Proteomes" id="UP000011867"/>
    </source>
</evidence>
<dbReference type="FunFam" id="1.10.10.10:FF:000630">
    <property type="entry name" value="DNA replication licensing factor (Mcm)"/>
    <property type="match status" value="1"/>
</dbReference>
<evidence type="ECO:0000256" key="10">
    <source>
        <dbReference type="ARBA" id="ARBA00023125"/>
    </source>
</evidence>
<dbReference type="NCBIfam" id="TIGR01443">
    <property type="entry name" value="intein_Cterm"/>
    <property type="match status" value="3"/>
</dbReference>
<dbReference type="PRINTS" id="PR00379">
    <property type="entry name" value="INTEIN"/>
</dbReference>
<sequence length="2389" mass="266721">MARAEDTEVIDKFETFYRDYYRNEIGQLAQKYPNEKRSLYVDWNDLYRFDPDLADDFIAQPDQMLEYAEEALRLYDLPVDVKLGQAHVRVQNLQRTTGIRDIRARHRGQLVEVSGIVRKATDVRPKVIEAAFECQRCGTLTRIPQTSGEFYEPHECQGCERQGPFDINFDQSEFVDAQKLRVQESPEGLRGGETPQSIDVHIDDDITGRVTAGDHVRVTGVLHLEQQGSNQEKSPVFDVYMDGMAVEIEDEQFEDMDITDEDKKRIIELSNESDIYEKMIASMAPSIYGYDQEKLAIIMQLFSGVTKHLPDGSRTRGDLHMLLIGDPGTGKCLKSDTKVSLPDGTQREIGKLVEGNLDDPTPVDDGFYQKCFIPVLTTDGRRIVPGTASKLWKRQTPERMYNIRTESGNTLEVTPSHPLFRQIEGRLEPTTASELEEGDFIATPTELPSEPDESIDIQYAPSESPNANRLHAPETLTDGVARLIGYVVGEGHISGGEFSQEVTVTNADEEILEDVSTVLGSLGLRYRRQPHQTKPSVSTVRCSSVELARFFEALEPNMLERSAHQRVPDVVLRARPQRKAEFLRAYVDGECTVSPKEREIVVASMSEELLEDVQSLLLSFGIQSQLHPRNNDSYRLRISGADFERYVGRIGFVTERKAVSAAEFDDVEANTNTDVVPNVGGTLRDVREALALSQFDCGVPRTTYQHYERGDRNPSRSTLHTVLNAFEARTERLSALRERVTDGGWDAIVTARDELGISQAALADGMDVSQTAISYYERNEVAPDGGCVMDASGVVLDRLDAALSVAEDIDRLRALAESDIGWDRIDSIEAVDPDYEWVYDLEVEGTHTYISNNVVSHNSQLLQYIRNLAPRSVYTSGKGSSSAGLTAAAVRDDFGDGQQWTLEAGALVLADQGIAAVDELDKMRCVTGDTLVHLSDGRLSRINELAREAKQGGTIEELPNGRTIRNIDLTAWTMSDTGRLVERPITAIHEYGAPEELTEITLESGERISATHDHPFFVFEDGKRHKRPATDLEPGDWTYVPKQLSEPTTDGGIASDSGGGSISSHNVQPSFGAVLGYLSGDGNVYYNRHEERYGIRFINNQEELLQDFEQACIDAFGKVPVRHPSGQRNDGVETVRLHGREYADRVLDAGMNVETHDDKSFPTRVTTGTRRTKAAFIRAFADSEGNVDSSTGNVRMYSASGEILLGIKSLLLEFGISCQIRTRERSEKRDIHVLGITSAESIRSYNRHIGFTLERKQDALAEVCASVDGDRTTIDVLPDCGDLLRDVRASLRLHQSECGIDGTTYCNFENGDANCSLHRASTILEAFEKRIETANRDTEVLVDDCNWDSLQRLKDRYHVSQGELANGTALSQQQISKGWENSEDVREIVRAELHRLVVDVSNTELSPLDDLINGDVKWRRVRSVDTVVSGPKNDRIPILQQELADVLDSPPAEVTSRAQELLDRNCKIESWTTLRDELDTYGIPLWVLGSDLGVTGLTISRWSNGIVETDRFEEVKTAAENRISEKCSKIRKLLNEIESRREANVYDLTVEGTHNFVANGMVVHNSEDRSAMHEALEQQSYHPDTELLLADGRRVDIGEFVDTRMQEHPERVTDGVDCEILPVEDVRVHSTDFETNETTKLPVDRVSRHEAPEEFVRVSFSNGREVTVTPEHPMFVDDGGEIGTVEADDIEVGAFVPAPRKLPNSSAAVELDGEPHRGKEKDVRLPAELSGDLAEILGFLVAEGHAYAGSTHEIGFSSHDERLLERMDRLVQSVFGVESTDTTNAAGTVTKRWVSTELYRWFQRNVPGVMETARDRRVPDRVLGASEEAIRRFLVGAFAGDGGVESEAMSFSTASDGLAEDYADALAKVGVASRIHHDATEDSWKVYVMGDSTERFVDSIVDPADERYEEAQAFVERSNEARRHHDVLPTSAARELRDLKRLLGVGRTGKFRTHFDEGYGIQIETVREELEALRTRAEEVERAIQQAETLAEIRAVVGWSGRQLADRIEGATTGTIHYAESGGYDAARRSELADHARNAAYAALDEFDNRAGRLDDRCDLRYYRVTDVETIPNEGEDACEWVYDVTVEPTNTFVSRGVVLHNSISISKAGINATLKSRCSLLGAANPKYGRFDQYEPIGEQIDLEPALISRFDLIFTVTDQPDAEEDANLAEHIINTNYAGELHTHRENTTTSNVSEEEVENVTEDVEPEIDAELLRKYVAYAKRNCYPMMTEEAKAEIRDFYVDLRAKGQDEDAPVPVTARKLEALVRLAEASARMRLSDTVDSGDAERVIEIVRSCLQDIGVDPETGEFDADVVETGQSKTQRDRIKNVKSLIAEIESEYDEGAPIETILDRAEEVGMERSQAEHEIEKLRRQGDVYEPTTDHLRTV</sequence>
<feature type="region of interest" description="Disordered" evidence="12">
    <location>
        <begin position="1044"/>
        <end position="1064"/>
    </location>
</feature>
<accession>M1XKT0</accession>
<dbReference type="Gene3D" id="3.10.28.10">
    <property type="entry name" value="Homing endonucleases"/>
    <property type="match status" value="3"/>
</dbReference>
<feature type="region of interest" description="Disordered" evidence="12">
    <location>
        <begin position="2187"/>
        <end position="2206"/>
    </location>
</feature>
<dbReference type="PROSITE" id="PS50818">
    <property type="entry name" value="INTEIN_C_TER"/>
    <property type="match status" value="3"/>
</dbReference>
<dbReference type="Gene3D" id="3.40.50.300">
    <property type="entry name" value="P-loop containing nucleotide triphosphate hydrolases"/>
    <property type="match status" value="3"/>
</dbReference>
<dbReference type="SUPFAM" id="SSF51294">
    <property type="entry name" value="Hedgehog/intein (Hint) domain"/>
    <property type="match status" value="3"/>
</dbReference>
<reference evidence="16 17" key="1">
    <citation type="journal article" date="2013" name="Genome Announc.">
        <title>Genome of the haloarchaeon Natronomonas moolapensis, a neutrophilic member of a previously haloalkaliphilic genus.</title>
        <authorList>
            <person name="Dyall-Smith M.L."/>
            <person name="Pfeiffer F."/>
            <person name="Oberwinkler T."/>
            <person name="Klee K."/>
            <person name="Rampp M."/>
            <person name="Palm P."/>
            <person name="Gross K."/>
            <person name="Schuster S.C."/>
            <person name="Oesterhelt D."/>
        </authorList>
    </citation>
    <scope>NUCLEOTIDE SEQUENCE [LARGE SCALE GENOMIC DNA]</scope>
    <source>
        <strain evidence="17">DSM 18674 / JCM 14361 / 8.8.11</strain>
    </source>
</reference>
<evidence type="ECO:0000256" key="11">
    <source>
        <dbReference type="SAM" id="Coils"/>
    </source>
</evidence>
<dbReference type="PROSITE" id="PS50943">
    <property type="entry name" value="HTH_CROC1"/>
    <property type="match status" value="2"/>
</dbReference>
<dbReference type="RefSeq" id="WP_015409250.1">
    <property type="nucleotide sequence ID" value="NC_020388.1"/>
</dbReference>
<dbReference type="InterPro" id="IPR003587">
    <property type="entry name" value="Hint_dom_N"/>
</dbReference>
<dbReference type="InterPro" id="IPR006141">
    <property type="entry name" value="Intein_N"/>
</dbReference>
<dbReference type="PROSITE" id="PS00847">
    <property type="entry name" value="MCM_1"/>
    <property type="match status" value="1"/>
</dbReference>
<evidence type="ECO:0000259" key="15">
    <source>
        <dbReference type="PROSITE" id="PS50943"/>
    </source>
</evidence>
<dbReference type="eggNOG" id="arCOG00439">
    <property type="taxonomic scope" value="Archaea"/>
</dbReference>
<dbReference type="SUPFAM" id="SSF55608">
    <property type="entry name" value="Homing endonucleases"/>
    <property type="match status" value="4"/>
</dbReference>
<dbReference type="EMBL" id="HF582854">
    <property type="protein sequence ID" value="CCQ36450.1"/>
    <property type="molecule type" value="Genomic_DNA"/>
</dbReference>
<dbReference type="InterPro" id="IPR033762">
    <property type="entry name" value="MCM_OB"/>
</dbReference>
<dbReference type="GO" id="GO:0006260">
    <property type="term" value="P:DNA replication"/>
    <property type="evidence" value="ECO:0007669"/>
    <property type="project" value="UniProtKB-KW"/>
</dbReference>
<dbReference type="GO" id="GO:0004519">
    <property type="term" value="F:endonuclease activity"/>
    <property type="evidence" value="ECO:0007669"/>
    <property type="project" value="InterPro"/>
</dbReference>
<dbReference type="PROSITE" id="PS50051">
    <property type="entry name" value="MCM_2"/>
    <property type="match status" value="3"/>
</dbReference>
<dbReference type="GO" id="GO:0016539">
    <property type="term" value="P:intein-mediated protein splicing"/>
    <property type="evidence" value="ECO:0007669"/>
    <property type="project" value="InterPro"/>
</dbReference>
<dbReference type="Pfam" id="PF17855">
    <property type="entry name" value="MCM_lid"/>
    <property type="match status" value="1"/>
</dbReference>
<name>M1XKT0_NATM8</name>
<dbReference type="Gene3D" id="2.170.16.10">
    <property type="entry name" value="Hedgehog/Intein (Hint) domain"/>
    <property type="match status" value="6"/>
</dbReference>
<dbReference type="KEGG" id="nmo:Nmlp_2280"/>
<dbReference type="GO" id="GO:0005524">
    <property type="term" value="F:ATP binding"/>
    <property type="evidence" value="ECO:0007669"/>
    <property type="project" value="UniProtKB-KW"/>
</dbReference>
<dbReference type="Pfam" id="PF17207">
    <property type="entry name" value="MCM_OB"/>
    <property type="match status" value="1"/>
</dbReference>
<dbReference type="InterPro" id="IPR001387">
    <property type="entry name" value="Cro/C1-type_HTH"/>
</dbReference>
<evidence type="ECO:0000256" key="7">
    <source>
        <dbReference type="ARBA" id="ARBA00022813"/>
    </source>
</evidence>
<organism evidence="16 17">
    <name type="scientific">Natronomonas moolapensis (strain DSM 18674 / CECT 7526 / JCM 14361 / 8.8.11)</name>
    <dbReference type="NCBI Taxonomy" id="268739"/>
    <lineage>
        <taxon>Archaea</taxon>
        <taxon>Methanobacteriati</taxon>
        <taxon>Methanobacteriota</taxon>
        <taxon>Stenosarchaea group</taxon>
        <taxon>Halobacteria</taxon>
        <taxon>Halobacteriales</taxon>
        <taxon>Natronomonadaceae</taxon>
        <taxon>Natronomonas</taxon>
    </lineage>
</organism>
<dbReference type="SMART" id="SM00530">
    <property type="entry name" value="HTH_XRE"/>
    <property type="match status" value="3"/>
</dbReference>
<evidence type="ECO:0000256" key="9">
    <source>
        <dbReference type="ARBA" id="ARBA00023000"/>
    </source>
</evidence>
<keyword evidence="17" id="KW-1185">Reference proteome</keyword>
<feature type="domain" description="DOD-type homing endonuclease" evidence="14">
    <location>
        <begin position="1074"/>
        <end position="1216"/>
    </location>
</feature>
<feature type="compositionally biased region" description="Acidic residues" evidence="12">
    <location>
        <begin position="2196"/>
        <end position="2206"/>
    </location>
</feature>
<keyword evidence="9" id="KW-0651">Protein splicing</keyword>
<dbReference type="Pfam" id="PF00493">
    <property type="entry name" value="MCM"/>
    <property type="match status" value="3"/>
</dbReference>
<dbReference type="CDD" id="cd00093">
    <property type="entry name" value="HTH_XRE"/>
    <property type="match status" value="3"/>
</dbReference>
<dbReference type="InterPro" id="IPR031327">
    <property type="entry name" value="MCM"/>
</dbReference>
<dbReference type="Pfam" id="PF14528">
    <property type="entry name" value="LAGLIDADG_3"/>
    <property type="match status" value="5"/>
</dbReference>
<dbReference type="InterPro" id="IPR030934">
    <property type="entry name" value="Intein_C"/>
</dbReference>
<comment type="similarity">
    <text evidence="1">Belongs to the MCM family.</text>
</comment>
<dbReference type="GeneID" id="69054506"/>
<evidence type="ECO:0000256" key="12">
    <source>
        <dbReference type="SAM" id="MobiDB-lite"/>
    </source>
</evidence>
<proteinExistence type="inferred from homology"/>
<dbReference type="SMART" id="SM00350">
    <property type="entry name" value="MCM"/>
    <property type="match status" value="1"/>
</dbReference>
<dbReference type="CDD" id="cd00081">
    <property type="entry name" value="Hint"/>
    <property type="match status" value="5"/>
</dbReference>
<dbReference type="PROSITE" id="PS50819">
    <property type="entry name" value="INTEIN_ENDONUCLEASE"/>
    <property type="match status" value="3"/>
</dbReference>
<feature type="domain" description="MCM C-terminal AAA(+) ATPase" evidence="13">
    <location>
        <begin position="2098"/>
        <end position="2174"/>
    </location>
</feature>
<feature type="domain" description="MCM C-terminal AAA(+) ATPase" evidence="13">
    <location>
        <begin position="275"/>
        <end position="331"/>
    </location>
</feature>
<dbReference type="PANTHER" id="PTHR11630:SF66">
    <property type="entry name" value="DNA REPLICATION LICENSING FACTOR MCM4"/>
    <property type="match status" value="1"/>
</dbReference>
<dbReference type="EC" id="3.6.4.12" evidence="2"/>
<evidence type="ECO:0000259" key="13">
    <source>
        <dbReference type="PROSITE" id="PS50051"/>
    </source>
</evidence>
<dbReference type="InterPro" id="IPR004860">
    <property type="entry name" value="LAGLIDADG_dom"/>
</dbReference>
<dbReference type="Pfam" id="PF01381">
    <property type="entry name" value="HTH_3"/>
    <property type="match status" value="1"/>
</dbReference>
<dbReference type="Pfam" id="PF21120">
    <property type="entry name" value="WHD_MCM_arc"/>
    <property type="match status" value="1"/>
</dbReference>
<dbReference type="Gene3D" id="1.10.260.40">
    <property type="entry name" value="lambda repressor-like DNA-binding domains"/>
    <property type="match status" value="2"/>
</dbReference>
<dbReference type="Gene3D" id="3.30.1640.10">
    <property type="entry name" value="mini-chromosome maintenance (MCM) complex, chain A, domain 1"/>
    <property type="match status" value="1"/>
</dbReference>
<evidence type="ECO:0000256" key="8">
    <source>
        <dbReference type="ARBA" id="ARBA00022840"/>
    </source>
</evidence>
<dbReference type="InterPro" id="IPR006142">
    <property type="entry name" value="INTEIN"/>
</dbReference>
<dbReference type="Gene3D" id="2.20.28.10">
    <property type="match status" value="1"/>
</dbReference>
<feature type="domain" description="HTH cro/C1-type" evidence="15">
    <location>
        <begin position="697"/>
        <end position="733"/>
    </location>
</feature>
<keyword evidence="8" id="KW-0067">ATP-binding</keyword>
<dbReference type="eggNOG" id="arCOG03154">
    <property type="taxonomic scope" value="Archaea"/>
</dbReference>
<keyword evidence="3" id="KW-0235">DNA replication</keyword>
<dbReference type="NCBIfam" id="TIGR01445">
    <property type="entry name" value="intein_Nterm"/>
    <property type="match status" value="3"/>
</dbReference>
<dbReference type="SUPFAM" id="SSF50249">
    <property type="entry name" value="Nucleic acid-binding proteins"/>
    <property type="match status" value="1"/>
</dbReference>
<feature type="coiled-coil region" evidence="11">
    <location>
        <begin position="1317"/>
        <end position="1344"/>
    </location>
</feature>
<dbReference type="FunFam" id="2.20.28.10:FF:000003">
    <property type="entry name" value="DNA helicase"/>
    <property type="match status" value="1"/>
</dbReference>
<dbReference type="InterPro" id="IPR027434">
    <property type="entry name" value="Homing_endonucl"/>
</dbReference>
<dbReference type="InterPro" id="IPR036388">
    <property type="entry name" value="WH-like_DNA-bd_sf"/>
</dbReference>
<keyword evidence="5 16" id="KW-0378">Hydrolase</keyword>
<feature type="domain" description="MCM C-terminal AAA(+) ATPase" evidence="13">
    <location>
        <begin position="859"/>
        <end position="924"/>
    </location>
</feature>
<dbReference type="SUPFAM" id="SSF47413">
    <property type="entry name" value="lambda repressor-like DNA-binding domains"/>
    <property type="match status" value="2"/>
</dbReference>
<dbReference type="InterPro" id="IPR048907">
    <property type="entry name" value="WHD_MCM_arc"/>
</dbReference>
<keyword evidence="6 16" id="KW-0347">Helicase</keyword>
<dbReference type="Gene3D" id="2.40.50.140">
    <property type="entry name" value="Nucleic acid-binding proteins"/>
    <property type="match status" value="1"/>
</dbReference>
<dbReference type="InterPro" id="IPR036844">
    <property type="entry name" value="Hint_dom_sf"/>
</dbReference>
<dbReference type="Pfam" id="PF14890">
    <property type="entry name" value="Intein_splicing"/>
    <property type="match status" value="1"/>
</dbReference>
<keyword evidence="4" id="KW-0547">Nucleotide-binding</keyword>
<dbReference type="Gene3D" id="1.10.10.10">
    <property type="entry name" value="Winged helix-like DNA-binding domain superfamily/Winged helix DNA-binding domain"/>
    <property type="match status" value="1"/>
</dbReference>
<evidence type="ECO:0000259" key="14">
    <source>
        <dbReference type="PROSITE" id="PS50819"/>
    </source>
</evidence>
<evidence type="ECO:0000256" key="6">
    <source>
        <dbReference type="ARBA" id="ARBA00022806"/>
    </source>
</evidence>
<dbReference type="InterPro" id="IPR027417">
    <property type="entry name" value="P-loop_NTPase"/>
</dbReference>
<dbReference type="InterPro" id="IPR041562">
    <property type="entry name" value="MCM_lid"/>
</dbReference>
<dbReference type="InterPro" id="IPR003586">
    <property type="entry name" value="Hint_dom_C"/>
</dbReference>
<dbReference type="InterPro" id="IPR010982">
    <property type="entry name" value="Lambda_DNA-bd_dom_sf"/>
</dbReference>
<dbReference type="STRING" id="268739.Nmlp_2280"/>
<dbReference type="InterPro" id="IPR027925">
    <property type="entry name" value="MCM_N"/>
</dbReference>
<evidence type="ECO:0000256" key="4">
    <source>
        <dbReference type="ARBA" id="ARBA00022741"/>
    </source>
</evidence>
<dbReference type="GO" id="GO:0003697">
    <property type="term" value="F:single-stranded DNA binding"/>
    <property type="evidence" value="ECO:0007669"/>
    <property type="project" value="TreeGrafter"/>
</dbReference>
<keyword evidence="10" id="KW-0238">DNA-binding</keyword>